<evidence type="ECO:0000256" key="5">
    <source>
        <dbReference type="ARBA" id="ARBA00022527"/>
    </source>
</evidence>
<organism evidence="15 16">
    <name type="scientific">Kluyveromyces marxianus</name>
    <name type="common">Yeast</name>
    <name type="synonym">Candida kefyr</name>
    <dbReference type="NCBI Taxonomy" id="4911"/>
    <lineage>
        <taxon>Eukaryota</taxon>
        <taxon>Fungi</taxon>
        <taxon>Dikarya</taxon>
        <taxon>Ascomycota</taxon>
        <taxon>Saccharomycotina</taxon>
        <taxon>Saccharomycetes</taxon>
        <taxon>Saccharomycetales</taxon>
        <taxon>Saccharomycetaceae</taxon>
        <taxon>Kluyveromyces</taxon>
    </lineage>
</organism>
<dbReference type="InterPro" id="IPR050108">
    <property type="entry name" value="CDK"/>
</dbReference>
<feature type="compositionally biased region" description="Polar residues" evidence="13">
    <location>
        <begin position="422"/>
        <end position="434"/>
    </location>
</feature>
<dbReference type="PANTHER" id="PTHR24056:SF233">
    <property type="entry name" value="CYCLIN-DEPENDENT KINASE 9"/>
    <property type="match status" value="1"/>
</dbReference>
<dbReference type="Gene3D" id="1.10.510.10">
    <property type="entry name" value="Transferase(Phosphotransferase) domain 1"/>
    <property type="match status" value="1"/>
</dbReference>
<evidence type="ECO:0000256" key="10">
    <source>
        <dbReference type="ARBA" id="ARBA00023242"/>
    </source>
</evidence>
<keyword evidence="7 12" id="KW-0547">Nucleotide-binding</keyword>
<dbReference type="InterPro" id="IPR000719">
    <property type="entry name" value="Prot_kinase_dom"/>
</dbReference>
<dbReference type="SMART" id="SM00220">
    <property type="entry name" value="S_TKc"/>
    <property type="match status" value="1"/>
</dbReference>
<dbReference type="GO" id="GO:0016301">
    <property type="term" value="F:kinase activity"/>
    <property type="evidence" value="ECO:0007669"/>
    <property type="project" value="UniProtKB-KW"/>
</dbReference>
<gene>
    <name evidence="15" type="primary">BUR1</name>
    <name evidence="15" type="ORF">FIM1_3841</name>
</gene>
<comment type="subcellular location">
    <subcellularLocation>
        <location evidence="1">Nucleus</location>
    </subcellularLocation>
</comment>
<sequence length="669" mass="75341">MSTADRKPTSLKYRIGKVKQIPTVVKDEKSGLESIQIPSRENEPVYGVTNFLNNYREEEKLGQGTFGEVFKGIHLGTNRKVAIKRILVRAEKDLFPITAQREITILKRMNHKNIVKLIEIVYDESPTPKTDTNGPHPVGNYNNNNTNPPKLITGKHFFMILPYMVSDLTGLLHNPRVQFDMGDVKNIMLQLFEGINYIHCNKFLHRDIKTANILIDHKGVVKIADFGLARNYFGSPPNLKFPGGAGSGAKYTSVVVTRWYRAPEIVLGDRYYTTAVDIWGIGCVFAEFFEKKPILQGQTDIDQGHVIFKLMGTPSMEEWALAYHLPGSELTKTNYKRTLNDRFSRHLNETGLDLLSKLLALDPYKRITAMMAKRHPFFTEEPLPSSMIKLPNEESHESDIKRYKNELNEAMTQRPPSAPAGHNSTDNSIRSVSGTVFPKEGTTPKVIRADLPKPSIPVQPGPSRYNASVTVPPTVPVPVPSRSVPKQPAGITLPKGPKNGAPSGPHRLPPNPRGNFPSKYPVESRFGPNTRITTESYNAGKRYQSRWDGGAEREKGYRSKPYGSSNERGHYQSEQIPSGPRPNSYPNRYHNRDYNQMHHTGSSHNTYNEYKPHSSSNTNNSYGIKRRYNRTSDADTAQDPNQQNTRANQSHTDASNSEDVKPKDVADYY</sequence>
<keyword evidence="9 12" id="KW-0067">ATP-binding</keyword>
<dbReference type="PROSITE" id="PS50011">
    <property type="entry name" value="PROTEIN_KINASE_DOM"/>
    <property type="match status" value="1"/>
</dbReference>
<protein>
    <recommendedName>
        <fullName evidence="11">Serine/threonine-protein kinase BUR1</fullName>
        <ecNumber evidence="4">2.7.11.22</ecNumber>
        <ecNumber evidence="3">2.7.11.23</ecNumber>
    </recommendedName>
</protein>
<dbReference type="EMBL" id="CP015059">
    <property type="protein sequence ID" value="QGN17110.1"/>
    <property type="molecule type" value="Genomic_DNA"/>
</dbReference>
<keyword evidence="6" id="KW-0808">Transferase</keyword>
<dbReference type="EC" id="2.7.11.23" evidence="3"/>
<dbReference type="InterPro" id="IPR011009">
    <property type="entry name" value="Kinase-like_dom_sf"/>
</dbReference>
<keyword evidence="10" id="KW-0539">Nucleus</keyword>
<dbReference type="SUPFAM" id="SSF56112">
    <property type="entry name" value="Protein kinase-like (PK-like)"/>
    <property type="match status" value="1"/>
</dbReference>
<evidence type="ECO:0000256" key="3">
    <source>
        <dbReference type="ARBA" id="ARBA00012409"/>
    </source>
</evidence>
<proteinExistence type="inferred from homology"/>
<evidence type="ECO:0000256" key="13">
    <source>
        <dbReference type="SAM" id="MobiDB-lite"/>
    </source>
</evidence>
<reference evidence="15 16" key="1">
    <citation type="submission" date="2016-03" db="EMBL/GenBank/DDBJ databases">
        <title>How can Kluyveromyces marxianus grow so fast - potential evolutionary course in Saccharomyces Complex revealed by comparative genomics.</title>
        <authorList>
            <person name="Mo W."/>
            <person name="Lu W."/>
            <person name="Yang X."/>
            <person name="Qi J."/>
            <person name="Lv H."/>
        </authorList>
    </citation>
    <scope>NUCLEOTIDE SEQUENCE [LARGE SCALE GENOMIC DNA]</scope>
    <source>
        <strain evidence="15 16">FIM1</strain>
    </source>
</reference>
<dbReference type="InterPro" id="IPR008271">
    <property type="entry name" value="Ser/Thr_kinase_AS"/>
</dbReference>
<dbReference type="EC" id="2.7.11.22" evidence="4"/>
<evidence type="ECO:0000313" key="16">
    <source>
        <dbReference type="Proteomes" id="UP000422736"/>
    </source>
</evidence>
<feature type="domain" description="Protein kinase" evidence="14">
    <location>
        <begin position="55"/>
        <end position="378"/>
    </location>
</feature>
<dbReference type="Proteomes" id="UP000422736">
    <property type="component" value="Chromosome 6"/>
</dbReference>
<evidence type="ECO:0000256" key="11">
    <source>
        <dbReference type="ARBA" id="ARBA00041018"/>
    </source>
</evidence>
<keyword evidence="16" id="KW-1185">Reference proteome</keyword>
<evidence type="ECO:0000256" key="1">
    <source>
        <dbReference type="ARBA" id="ARBA00004123"/>
    </source>
</evidence>
<feature type="compositionally biased region" description="Polar residues" evidence="13">
    <location>
        <begin position="634"/>
        <end position="657"/>
    </location>
</feature>
<comment type="similarity">
    <text evidence="2">Belongs to the protein kinase superfamily. CMGC Ser/Thr protein kinase family. CDC2/CDKX subfamily.</text>
</comment>
<dbReference type="Pfam" id="PF00069">
    <property type="entry name" value="Pkinase"/>
    <property type="match status" value="1"/>
</dbReference>
<evidence type="ECO:0000259" key="14">
    <source>
        <dbReference type="PROSITE" id="PS50011"/>
    </source>
</evidence>
<feature type="compositionally biased region" description="Polar residues" evidence="13">
    <location>
        <begin position="562"/>
        <end position="576"/>
    </location>
</feature>
<evidence type="ECO:0000256" key="12">
    <source>
        <dbReference type="PROSITE-ProRule" id="PRU10141"/>
    </source>
</evidence>
<feature type="compositionally biased region" description="Basic and acidic residues" evidence="13">
    <location>
        <begin position="658"/>
        <end position="669"/>
    </location>
</feature>
<evidence type="ECO:0000313" key="15">
    <source>
        <dbReference type="EMBL" id="QGN17110.1"/>
    </source>
</evidence>
<evidence type="ECO:0000256" key="4">
    <source>
        <dbReference type="ARBA" id="ARBA00012425"/>
    </source>
</evidence>
<feature type="compositionally biased region" description="Polar residues" evidence="13">
    <location>
        <begin position="597"/>
        <end position="622"/>
    </location>
</feature>
<evidence type="ECO:0000256" key="7">
    <source>
        <dbReference type="ARBA" id="ARBA00022741"/>
    </source>
</evidence>
<evidence type="ECO:0000256" key="8">
    <source>
        <dbReference type="ARBA" id="ARBA00022777"/>
    </source>
</evidence>
<name>A0ABX6EZS4_KLUMA</name>
<evidence type="ECO:0000256" key="9">
    <source>
        <dbReference type="ARBA" id="ARBA00022840"/>
    </source>
</evidence>
<dbReference type="InterPro" id="IPR017441">
    <property type="entry name" value="Protein_kinase_ATP_BS"/>
</dbReference>
<dbReference type="PANTHER" id="PTHR24056">
    <property type="entry name" value="CELL DIVISION PROTEIN KINASE"/>
    <property type="match status" value="1"/>
</dbReference>
<feature type="binding site" evidence="12">
    <location>
        <position position="84"/>
    </location>
    <ligand>
        <name>ATP</name>
        <dbReference type="ChEBI" id="CHEBI:30616"/>
    </ligand>
</feature>
<keyword evidence="5" id="KW-0723">Serine/threonine-protein kinase</keyword>
<evidence type="ECO:0000256" key="6">
    <source>
        <dbReference type="ARBA" id="ARBA00022679"/>
    </source>
</evidence>
<feature type="region of interest" description="Disordered" evidence="13">
    <location>
        <begin position="410"/>
        <end position="669"/>
    </location>
</feature>
<keyword evidence="8 15" id="KW-0418">Kinase</keyword>
<accession>A0ABX6EZS4</accession>
<dbReference type="Gene3D" id="3.30.200.20">
    <property type="entry name" value="Phosphorylase Kinase, domain 1"/>
    <property type="match status" value="1"/>
</dbReference>
<dbReference type="PROSITE" id="PS00107">
    <property type="entry name" value="PROTEIN_KINASE_ATP"/>
    <property type="match status" value="1"/>
</dbReference>
<evidence type="ECO:0000256" key="2">
    <source>
        <dbReference type="ARBA" id="ARBA00006485"/>
    </source>
</evidence>
<dbReference type="PROSITE" id="PS00108">
    <property type="entry name" value="PROTEIN_KINASE_ST"/>
    <property type="match status" value="1"/>
</dbReference>